<keyword evidence="1" id="KW-0732">Signal</keyword>
<organism evidence="2 3">
    <name type="scientific">Albidovulum aquaemixtae</name>
    <dbReference type="NCBI Taxonomy" id="1542388"/>
    <lineage>
        <taxon>Bacteria</taxon>
        <taxon>Pseudomonadati</taxon>
        <taxon>Pseudomonadota</taxon>
        <taxon>Alphaproteobacteria</taxon>
        <taxon>Rhodobacterales</taxon>
        <taxon>Paracoccaceae</taxon>
        <taxon>Albidovulum</taxon>
    </lineage>
</organism>
<dbReference type="PROSITE" id="PS51257">
    <property type="entry name" value="PROKAR_LIPOPROTEIN"/>
    <property type="match status" value="1"/>
</dbReference>
<evidence type="ECO:0008006" key="4">
    <source>
        <dbReference type="Google" id="ProtNLM"/>
    </source>
</evidence>
<sequence length="212" mass="21907">MFTWTSKLGAVLAALTALSACVPSEMGMLSASASRAMAVSGGAVTVAGPTGYCVDKGPSRDSPTGAFVLLGTCAALTGSATTGQPTYPAILTATVLPGAPDGAFEEHLPAMAAFFRSDPGRAALSRSGRAEDVTLSQVLSRGDVLYLRLQDRSAVAGQPVESEYWRAILQVRGRIVTLSALGLQDRPVPTQEKRRVLEAFVARVLAANAAQG</sequence>
<dbReference type="RefSeq" id="WP_146188817.1">
    <property type="nucleotide sequence ID" value="NZ_OMOQ01000001.1"/>
</dbReference>
<feature type="signal peptide" evidence="1">
    <location>
        <begin position="1"/>
        <end position="19"/>
    </location>
</feature>
<proteinExistence type="predicted"/>
<dbReference type="Proteomes" id="UP000244924">
    <property type="component" value="Unassembled WGS sequence"/>
</dbReference>
<dbReference type="AlphaFoldDB" id="A0A2R8B245"/>
<dbReference type="OrthoDB" id="7877343at2"/>
<gene>
    <name evidence="2" type="ORF">DEA8626_00220</name>
</gene>
<reference evidence="2 3" key="1">
    <citation type="submission" date="2018-03" db="EMBL/GenBank/DDBJ databases">
        <authorList>
            <person name="Keele B.F."/>
        </authorList>
    </citation>
    <scope>NUCLEOTIDE SEQUENCE [LARGE SCALE GENOMIC DNA]</scope>
    <source>
        <strain evidence="2 3">CECT 8626</strain>
    </source>
</reference>
<dbReference type="EMBL" id="OMOQ01000001">
    <property type="protein sequence ID" value="SPH16709.1"/>
    <property type="molecule type" value="Genomic_DNA"/>
</dbReference>
<accession>A0A2R8B245</accession>
<feature type="chain" id="PRO_5015315095" description="Cation transport ATPase" evidence="1">
    <location>
        <begin position="20"/>
        <end position="212"/>
    </location>
</feature>
<name>A0A2R8B245_9RHOB</name>
<evidence type="ECO:0000256" key="1">
    <source>
        <dbReference type="SAM" id="SignalP"/>
    </source>
</evidence>
<evidence type="ECO:0000313" key="2">
    <source>
        <dbReference type="EMBL" id="SPH16709.1"/>
    </source>
</evidence>
<protein>
    <recommendedName>
        <fullName evidence="4">Cation transport ATPase</fullName>
    </recommendedName>
</protein>
<evidence type="ECO:0000313" key="3">
    <source>
        <dbReference type="Proteomes" id="UP000244924"/>
    </source>
</evidence>
<keyword evidence="3" id="KW-1185">Reference proteome</keyword>